<dbReference type="KEGG" id="ppsc:EHS13_12800"/>
<dbReference type="EMBL" id="CP034235">
    <property type="protein sequence ID" value="QGQ95698.1"/>
    <property type="molecule type" value="Genomic_DNA"/>
</dbReference>
<evidence type="ECO:0000313" key="3">
    <source>
        <dbReference type="Proteomes" id="UP000426246"/>
    </source>
</evidence>
<dbReference type="Pfam" id="PF07454">
    <property type="entry name" value="SpoIIP"/>
    <property type="match status" value="1"/>
</dbReference>
<dbReference type="InterPro" id="IPR010897">
    <property type="entry name" value="Spore_II_P"/>
</dbReference>
<dbReference type="RefSeq" id="WP_155700734.1">
    <property type="nucleotide sequence ID" value="NZ_CP034235.1"/>
</dbReference>
<keyword evidence="3" id="KW-1185">Reference proteome</keyword>
<dbReference type="AlphaFoldDB" id="A0A6B8RK19"/>
<organism evidence="2 3">
    <name type="scientific">Paenibacillus psychroresistens</name>
    <dbReference type="NCBI Taxonomy" id="1778678"/>
    <lineage>
        <taxon>Bacteria</taxon>
        <taxon>Bacillati</taxon>
        <taxon>Bacillota</taxon>
        <taxon>Bacilli</taxon>
        <taxon>Bacillales</taxon>
        <taxon>Paenibacillaceae</taxon>
        <taxon>Paenibacillus</taxon>
    </lineage>
</organism>
<name>A0A6B8RK19_9BACL</name>
<proteinExistence type="predicted"/>
<evidence type="ECO:0000256" key="1">
    <source>
        <dbReference type="SAM" id="Phobius"/>
    </source>
</evidence>
<dbReference type="NCBIfam" id="TIGR02867">
    <property type="entry name" value="spore_II_P"/>
    <property type="match status" value="1"/>
</dbReference>
<protein>
    <submittedName>
        <fullName evidence="2">Stage II sporulation protein P</fullName>
    </submittedName>
</protein>
<reference evidence="3" key="1">
    <citation type="submission" date="2018-11" db="EMBL/GenBank/DDBJ databases">
        <title>Complete genome sequence of Paenibacillus sp. ML311-T8.</title>
        <authorList>
            <person name="Nam Y.-D."/>
            <person name="Kang J."/>
            <person name="Chung W.-H."/>
            <person name="Park Y.S."/>
        </authorList>
    </citation>
    <scope>NUCLEOTIDE SEQUENCE [LARGE SCALE GENOMIC DNA]</scope>
    <source>
        <strain evidence="3">ML311-T8</strain>
    </source>
</reference>
<gene>
    <name evidence="2" type="ORF">EHS13_12800</name>
</gene>
<evidence type="ECO:0000313" key="2">
    <source>
        <dbReference type="EMBL" id="QGQ95698.1"/>
    </source>
</evidence>
<keyword evidence="1" id="KW-1133">Transmembrane helix</keyword>
<feature type="transmembrane region" description="Helical" evidence="1">
    <location>
        <begin position="20"/>
        <end position="44"/>
    </location>
</feature>
<dbReference type="Proteomes" id="UP000426246">
    <property type="component" value="Chromosome"/>
</dbReference>
<accession>A0A6B8RK19</accession>
<sequence length="414" mass="45633">MKGTAITLDVSRIRKLLQQVGILSSTFATLVISTLLFFIILNLASYAQSKMNQAPTSSIKGLAATVSYGFFWDMMGLEVPHLNQDTTQASVLSQRNAIGFLFRLITDVNPLDAKTLLAHEIPGLGNDSAFLLRQGQGTELAEGPQDYMPAKDIEPSEEKPSKVVEILPSTTPLKHIKPSPAPISKPVSANVAPSKKNVVLIYHSHNRESWVPELGIKDPEKAYDETKNITLVGQRLAQNLKDLGIGAVDYSTDYASQEKGYDFIYSYKYSAKTVREAFAANPAIQYVFDIHRDSQNRNITTKTIDGKAYAQVLFIIGQRNPNWELNEKFATKIHDGMDKMMPGISRGIWGKSAHDGNAEYNQSLSPNNILIEIGGPYNTIEECNRTVDLLAHVIADLYMDSEKVDGAVGAIAQK</sequence>
<dbReference type="SUPFAM" id="SSF53187">
    <property type="entry name" value="Zn-dependent exopeptidases"/>
    <property type="match status" value="1"/>
</dbReference>
<dbReference type="OrthoDB" id="1633470at2"/>
<keyword evidence="1" id="KW-0472">Membrane</keyword>
<keyword evidence="1" id="KW-0812">Transmembrane</keyword>